<dbReference type="Proteomes" id="UP001260715">
    <property type="component" value="Unassembled WGS sequence"/>
</dbReference>
<proteinExistence type="predicted"/>
<comment type="caution">
    <text evidence="2">The sequence shown here is derived from an EMBL/GenBank/DDBJ whole genome shotgun (WGS) entry which is preliminary data.</text>
</comment>
<dbReference type="RefSeq" id="WP_166757997.1">
    <property type="nucleotide sequence ID" value="NZ_JAVDSJ010000003.1"/>
</dbReference>
<dbReference type="Gene3D" id="3.40.30.10">
    <property type="entry name" value="Glutaredoxin"/>
    <property type="match status" value="1"/>
</dbReference>
<dbReference type="CDD" id="cd00570">
    <property type="entry name" value="GST_N_family"/>
    <property type="match status" value="1"/>
</dbReference>
<dbReference type="PANTHER" id="PTHR42673:SF21">
    <property type="entry name" value="GLUTATHIONE S-TRANSFERASE YFCF"/>
    <property type="match status" value="1"/>
</dbReference>
<dbReference type="InterPro" id="IPR040079">
    <property type="entry name" value="Glutathione_S-Trfase"/>
</dbReference>
<name>A0ABU1PE74_9BURK</name>
<dbReference type="Gene3D" id="1.20.1050.10">
    <property type="match status" value="1"/>
</dbReference>
<dbReference type="InterPro" id="IPR034338">
    <property type="entry name" value="GST_4_C"/>
</dbReference>
<protein>
    <submittedName>
        <fullName evidence="2">Glutathione S-transferase</fullName>
        <ecNumber evidence="2">2.5.1.18</ecNumber>
    </submittedName>
</protein>
<dbReference type="PROSITE" id="PS50404">
    <property type="entry name" value="GST_NTER"/>
    <property type="match status" value="1"/>
</dbReference>
<dbReference type="EC" id="2.5.1.18" evidence="2"/>
<dbReference type="SFLD" id="SFLDS00019">
    <property type="entry name" value="Glutathione_Transferase_(cytos"/>
    <property type="match status" value="1"/>
</dbReference>
<dbReference type="InterPro" id="IPR004045">
    <property type="entry name" value="Glutathione_S-Trfase_N"/>
</dbReference>
<sequence>MQNSFTGLQIAGAFPATADKALQLYADAQYASPYAMSVFVALREKQLPFTLQTVDLDAAANLAPAYAELSLTARVPTLLHGTLALSESSAINEYLDEVFAGPRLYPQDPVQRARARQVQAWLRSDLMPIREERNTQVLFYGAKKAPLTRAAQAAASRLFRFAESLLAPGASCLFDAWSIADTDLALMLNRLALHGDPVPEALLRYAQAQWQRPAVQEWVALQRPPLAD</sequence>
<keyword evidence="3" id="KW-1185">Reference proteome</keyword>
<evidence type="ECO:0000313" key="3">
    <source>
        <dbReference type="Proteomes" id="UP001260715"/>
    </source>
</evidence>
<feature type="domain" description="GST N-terminal" evidence="1">
    <location>
        <begin position="22"/>
        <end position="103"/>
    </location>
</feature>
<gene>
    <name evidence="2" type="ORF">J2W50_002452</name>
</gene>
<reference evidence="2 3" key="1">
    <citation type="submission" date="2023-07" db="EMBL/GenBank/DDBJ databases">
        <title>Sorghum-associated microbial communities from plants grown in Nebraska, USA.</title>
        <authorList>
            <person name="Schachtman D."/>
        </authorList>
    </citation>
    <scope>NUCLEOTIDE SEQUENCE [LARGE SCALE GENOMIC DNA]</scope>
    <source>
        <strain evidence="2 3">596</strain>
    </source>
</reference>
<evidence type="ECO:0000313" key="2">
    <source>
        <dbReference type="EMBL" id="MDR6584242.1"/>
    </source>
</evidence>
<dbReference type="NCBIfam" id="NF011693">
    <property type="entry name" value="PRK15113.1"/>
    <property type="match status" value="1"/>
</dbReference>
<dbReference type="EMBL" id="JAVDSJ010000003">
    <property type="protein sequence ID" value="MDR6584242.1"/>
    <property type="molecule type" value="Genomic_DNA"/>
</dbReference>
<dbReference type="CDD" id="cd03195">
    <property type="entry name" value="GST_C_4"/>
    <property type="match status" value="1"/>
</dbReference>
<dbReference type="SFLD" id="SFLDG00358">
    <property type="entry name" value="Main_(cytGST)"/>
    <property type="match status" value="1"/>
</dbReference>
<organism evidence="2 3">
    <name type="scientific">Herbaspirillum frisingense</name>
    <dbReference type="NCBI Taxonomy" id="92645"/>
    <lineage>
        <taxon>Bacteria</taxon>
        <taxon>Pseudomonadati</taxon>
        <taxon>Pseudomonadota</taxon>
        <taxon>Betaproteobacteria</taxon>
        <taxon>Burkholderiales</taxon>
        <taxon>Oxalobacteraceae</taxon>
        <taxon>Herbaspirillum</taxon>
    </lineage>
</organism>
<dbReference type="PANTHER" id="PTHR42673">
    <property type="entry name" value="MALEYLACETOACETATE ISOMERASE"/>
    <property type="match status" value="1"/>
</dbReference>
<dbReference type="Pfam" id="PF13409">
    <property type="entry name" value="GST_N_2"/>
    <property type="match status" value="1"/>
</dbReference>
<dbReference type="SUPFAM" id="SSF52833">
    <property type="entry name" value="Thioredoxin-like"/>
    <property type="match status" value="1"/>
</dbReference>
<keyword evidence="2" id="KW-0808">Transferase</keyword>
<evidence type="ECO:0000259" key="1">
    <source>
        <dbReference type="PROSITE" id="PS50404"/>
    </source>
</evidence>
<dbReference type="GO" id="GO:0004364">
    <property type="term" value="F:glutathione transferase activity"/>
    <property type="evidence" value="ECO:0007669"/>
    <property type="project" value="UniProtKB-EC"/>
</dbReference>
<dbReference type="InterPro" id="IPR036282">
    <property type="entry name" value="Glutathione-S-Trfase_C_sf"/>
</dbReference>
<dbReference type="SUPFAM" id="SSF47616">
    <property type="entry name" value="GST C-terminal domain-like"/>
    <property type="match status" value="1"/>
</dbReference>
<dbReference type="InterPro" id="IPR036249">
    <property type="entry name" value="Thioredoxin-like_sf"/>
</dbReference>
<dbReference type="Pfam" id="PF14834">
    <property type="entry name" value="GST_C_4"/>
    <property type="match status" value="1"/>
</dbReference>
<accession>A0ABU1PE74</accession>